<dbReference type="Gene3D" id="3.40.30.120">
    <property type="match status" value="1"/>
</dbReference>
<organism evidence="5 6">
    <name type="scientific">Streptosporangium amethystogenes subsp. fukuiense</name>
    <dbReference type="NCBI Taxonomy" id="698418"/>
    <lineage>
        <taxon>Bacteria</taxon>
        <taxon>Bacillati</taxon>
        <taxon>Actinomycetota</taxon>
        <taxon>Actinomycetes</taxon>
        <taxon>Streptosporangiales</taxon>
        <taxon>Streptosporangiaceae</taxon>
        <taxon>Streptosporangium</taxon>
    </lineage>
</organism>
<protein>
    <submittedName>
        <fullName evidence="5">FAD-dependent monooxygenase</fullName>
    </submittedName>
</protein>
<reference evidence="6" key="1">
    <citation type="journal article" date="2019" name="Int. J. Syst. Evol. Microbiol.">
        <title>The Global Catalogue of Microorganisms (GCM) 10K type strain sequencing project: providing services to taxonomists for standard genome sequencing and annotation.</title>
        <authorList>
            <consortium name="The Broad Institute Genomics Platform"/>
            <consortium name="The Broad Institute Genome Sequencing Center for Infectious Disease"/>
            <person name="Wu L."/>
            <person name="Ma J."/>
        </authorList>
    </citation>
    <scope>NUCLEOTIDE SEQUENCE [LARGE SCALE GENOMIC DNA]</scope>
    <source>
        <strain evidence="6">JCM 10083</strain>
    </source>
</reference>
<keyword evidence="5" id="KW-0560">Oxidoreductase</keyword>
<keyword evidence="5" id="KW-0503">Monooxygenase</keyword>
<dbReference type="InterPro" id="IPR050641">
    <property type="entry name" value="RIFMO-like"/>
</dbReference>
<evidence type="ECO:0000256" key="2">
    <source>
        <dbReference type="ARBA" id="ARBA00022630"/>
    </source>
</evidence>
<dbReference type="InterPro" id="IPR036188">
    <property type="entry name" value="FAD/NAD-bd_sf"/>
</dbReference>
<feature type="domain" description="FAD-binding" evidence="4">
    <location>
        <begin position="3"/>
        <end position="352"/>
    </location>
</feature>
<gene>
    <name evidence="5" type="ORF">ACFQVD_15000</name>
</gene>
<dbReference type="InterPro" id="IPR002938">
    <property type="entry name" value="FAD-bd"/>
</dbReference>
<evidence type="ECO:0000256" key="3">
    <source>
        <dbReference type="ARBA" id="ARBA00022827"/>
    </source>
</evidence>
<accession>A0ABW2SZ47</accession>
<dbReference type="PRINTS" id="PR00420">
    <property type="entry name" value="RNGMNOXGNASE"/>
</dbReference>
<dbReference type="Gene3D" id="3.50.50.60">
    <property type="entry name" value="FAD/NAD(P)-binding domain"/>
    <property type="match status" value="2"/>
</dbReference>
<dbReference type="EMBL" id="JBHTEE010000001">
    <property type="protein sequence ID" value="MFC7601402.1"/>
    <property type="molecule type" value="Genomic_DNA"/>
</dbReference>
<dbReference type="RefSeq" id="WP_343982676.1">
    <property type="nucleotide sequence ID" value="NZ_BAAAGK010000253.1"/>
</dbReference>
<evidence type="ECO:0000313" key="5">
    <source>
        <dbReference type="EMBL" id="MFC7601402.1"/>
    </source>
</evidence>
<sequence>MSADIVIVGGGPNGLMLACELGLAGIRPPVIERLPRRSDQPKANAVIGQVVNLLHRRGLGSGRPEPAPAFAFGALPLNLTDLEDNPLTGMQIKQPELEEQLECRAVEVGARIRRGHELTGLTQDAEGVTLRLTGPDGPYELRARYLIGCDGGHSTVRKLAGIGFPGVSQSDIVSRAAQVSVPGATLRPERAELEMPGIGTFGLYAWHRTERGAYAMLPTGPGVLTVSVMEWDGAAPGDEVPMTIAELRTSLARVAGADLPLAAPAGDGPHLLRRLNGRNTRVADRYRQGRVFLAGDAAHVHSAMGAPGLNLGLQDAVNLAWKLAAAVRGWAPHGLLDTYQAERRPAALRVAMHSKAQLALTAPGPEITALRELFGELLSEKVNRRRIATLLAGADLPYPMPAPPHPLLGRFLTDLPARLHEPASKARPLLLDPTGSLRVRHSRVDVVPVQAPPALLLRPDGYVAWAGTPDDTLDDALRIWFGDCLAEPVSASPN</sequence>
<evidence type="ECO:0000313" key="6">
    <source>
        <dbReference type="Proteomes" id="UP001596514"/>
    </source>
</evidence>
<dbReference type="GO" id="GO:0004497">
    <property type="term" value="F:monooxygenase activity"/>
    <property type="evidence" value="ECO:0007669"/>
    <property type="project" value="UniProtKB-KW"/>
</dbReference>
<dbReference type="Gene3D" id="3.30.70.2450">
    <property type="match status" value="1"/>
</dbReference>
<dbReference type="PANTHER" id="PTHR43004:SF19">
    <property type="entry name" value="BINDING MONOOXYGENASE, PUTATIVE (JCVI)-RELATED"/>
    <property type="match status" value="1"/>
</dbReference>
<keyword evidence="3" id="KW-0274">FAD</keyword>
<evidence type="ECO:0000259" key="4">
    <source>
        <dbReference type="Pfam" id="PF01494"/>
    </source>
</evidence>
<dbReference type="Pfam" id="PF01494">
    <property type="entry name" value="FAD_binding_3"/>
    <property type="match status" value="1"/>
</dbReference>
<name>A0ABW2SZ47_9ACTN</name>
<dbReference type="SUPFAM" id="SSF51905">
    <property type="entry name" value="FAD/NAD(P)-binding domain"/>
    <property type="match status" value="1"/>
</dbReference>
<dbReference type="Proteomes" id="UP001596514">
    <property type="component" value="Unassembled WGS sequence"/>
</dbReference>
<comment type="caution">
    <text evidence="5">The sequence shown here is derived from an EMBL/GenBank/DDBJ whole genome shotgun (WGS) entry which is preliminary data.</text>
</comment>
<comment type="cofactor">
    <cofactor evidence="1">
        <name>FAD</name>
        <dbReference type="ChEBI" id="CHEBI:57692"/>
    </cofactor>
</comment>
<dbReference type="Pfam" id="PF21274">
    <property type="entry name" value="Rng_hyd_C"/>
    <property type="match status" value="1"/>
</dbReference>
<dbReference type="PANTHER" id="PTHR43004">
    <property type="entry name" value="TRK SYSTEM POTASSIUM UPTAKE PROTEIN"/>
    <property type="match status" value="1"/>
</dbReference>
<evidence type="ECO:0000256" key="1">
    <source>
        <dbReference type="ARBA" id="ARBA00001974"/>
    </source>
</evidence>
<proteinExistence type="predicted"/>
<keyword evidence="6" id="KW-1185">Reference proteome</keyword>
<keyword evidence="2" id="KW-0285">Flavoprotein</keyword>